<proteinExistence type="inferred from homology"/>
<protein>
    <submittedName>
        <fullName evidence="10">MFS transporter</fullName>
    </submittedName>
</protein>
<evidence type="ECO:0000256" key="8">
    <source>
        <dbReference type="SAM" id="Phobius"/>
    </source>
</evidence>
<evidence type="ECO:0000256" key="4">
    <source>
        <dbReference type="ARBA" id="ARBA00022475"/>
    </source>
</evidence>
<dbReference type="GO" id="GO:0005886">
    <property type="term" value="C:plasma membrane"/>
    <property type="evidence" value="ECO:0007669"/>
    <property type="project" value="UniProtKB-SubCell"/>
</dbReference>
<dbReference type="Pfam" id="PF07690">
    <property type="entry name" value="MFS_1"/>
    <property type="match status" value="1"/>
</dbReference>
<keyword evidence="3" id="KW-0813">Transport</keyword>
<feature type="transmembrane region" description="Helical" evidence="8">
    <location>
        <begin position="72"/>
        <end position="89"/>
    </location>
</feature>
<keyword evidence="6 8" id="KW-1133">Transmembrane helix</keyword>
<dbReference type="AlphaFoldDB" id="A0A9X4AJ97"/>
<dbReference type="PROSITE" id="PS50850">
    <property type="entry name" value="MFS"/>
    <property type="match status" value="1"/>
</dbReference>
<evidence type="ECO:0000256" key="5">
    <source>
        <dbReference type="ARBA" id="ARBA00022692"/>
    </source>
</evidence>
<feature type="transmembrane region" description="Helical" evidence="8">
    <location>
        <begin position="158"/>
        <end position="180"/>
    </location>
</feature>
<organism evidence="10 11">
    <name type="scientific">Aquibacillus koreensis</name>
    <dbReference type="NCBI Taxonomy" id="279446"/>
    <lineage>
        <taxon>Bacteria</taxon>
        <taxon>Bacillati</taxon>
        <taxon>Bacillota</taxon>
        <taxon>Bacilli</taxon>
        <taxon>Bacillales</taxon>
        <taxon>Bacillaceae</taxon>
        <taxon>Aquibacillus</taxon>
    </lineage>
</organism>
<name>A0A9X4AJ97_9BACI</name>
<feature type="transmembrane region" description="Helical" evidence="8">
    <location>
        <begin position="7"/>
        <end position="25"/>
    </location>
</feature>
<feature type="transmembrane region" description="Helical" evidence="8">
    <location>
        <begin position="245"/>
        <end position="265"/>
    </location>
</feature>
<dbReference type="InterPro" id="IPR011701">
    <property type="entry name" value="MFS"/>
</dbReference>
<feature type="transmembrane region" description="Helical" evidence="8">
    <location>
        <begin position="272"/>
        <end position="290"/>
    </location>
</feature>
<evidence type="ECO:0000313" key="11">
    <source>
        <dbReference type="Proteomes" id="UP001145072"/>
    </source>
</evidence>
<dbReference type="InterPro" id="IPR036259">
    <property type="entry name" value="MFS_trans_sf"/>
</dbReference>
<feature type="transmembrane region" description="Helical" evidence="8">
    <location>
        <begin position="37"/>
        <end position="60"/>
    </location>
</feature>
<evidence type="ECO:0000256" key="1">
    <source>
        <dbReference type="ARBA" id="ARBA00004651"/>
    </source>
</evidence>
<keyword evidence="11" id="KW-1185">Reference proteome</keyword>
<evidence type="ECO:0000259" key="9">
    <source>
        <dbReference type="PROSITE" id="PS50850"/>
    </source>
</evidence>
<evidence type="ECO:0000256" key="2">
    <source>
        <dbReference type="ARBA" id="ARBA00008335"/>
    </source>
</evidence>
<evidence type="ECO:0000313" key="10">
    <source>
        <dbReference type="EMBL" id="MDC3420113.1"/>
    </source>
</evidence>
<feature type="transmembrane region" description="Helical" evidence="8">
    <location>
        <begin position="131"/>
        <end position="152"/>
    </location>
</feature>
<dbReference type="PANTHER" id="PTHR43271">
    <property type="entry name" value="BLL2771 PROTEIN"/>
    <property type="match status" value="1"/>
</dbReference>
<evidence type="ECO:0000256" key="6">
    <source>
        <dbReference type="ARBA" id="ARBA00022989"/>
    </source>
</evidence>
<keyword evidence="4" id="KW-1003">Cell membrane</keyword>
<comment type="caution">
    <text evidence="10">The sequence shown here is derived from an EMBL/GenBank/DDBJ whole genome shotgun (WGS) entry which is preliminary data.</text>
</comment>
<dbReference type="GO" id="GO:0022857">
    <property type="term" value="F:transmembrane transporter activity"/>
    <property type="evidence" value="ECO:0007669"/>
    <property type="project" value="InterPro"/>
</dbReference>
<sequence>MKQSYTASVLIYCSVFIASSIYVMIPLQPRLAEVFNVSLGFISLSSTLFVFPYALGLLLFGMLADRFSLRSILLVGMAFLTLFTGLLALSESVYSLLTLRILQGIFAASFAPVTFSYCFRHFNGPMQAFAIAMINTGFLFAGVFGQMISAFFSNLFTYNGMFAAFFFFYLSCFIGLFITLQPSKTKQSYPLRELFYTILSCFKNQSLQKLYSITFFLLLTIMLFYGSFEIYLFNQWTDFPFSLQLFRLISLIGIIPAFFASSLIAHFSAIRVLRFSLILMMIGFMAPIISLTVPSLMIASIMMIASTSLSIPMVVLLVGAVAKARKSTAVAVYSFVLLIGASIGSILASLISFSFVIIMIPLTFGVLVFVTHLISE</sequence>
<feature type="domain" description="Major facilitator superfamily (MFS) profile" evidence="9">
    <location>
        <begin position="1"/>
        <end position="376"/>
    </location>
</feature>
<dbReference type="EMBL" id="JAMQJZ010000004">
    <property type="protein sequence ID" value="MDC3420113.1"/>
    <property type="molecule type" value="Genomic_DNA"/>
</dbReference>
<feature type="transmembrane region" description="Helical" evidence="8">
    <location>
        <begin position="353"/>
        <end position="374"/>
    </location>
</feature>
<feature type="transmembrane region" description="Helical" evidence="8">
    <location>
        <begin position="330"/>
        <end position="347"/>
    </location>
</feature>
<gene>
    <name evidence="10" type="ORF">NC661_06990</name>
</gene>
<dbReference type="SUPFAM" id="SSF103473">
    <property type="entry name" value="MFS general substrate transporter"/>
    <property type="match status" value="1"/>
</dbReference>
<evidence type="ECO:0000256" key="3">
    <source>
        <dbReference type="ARBA" id="ARBA00022448"/>
    </source>
</evidence>
<comment type="subcellular location">
    <subcellularLocation>
        <location evidence="1">Cell membrane</location>
        <topology evidence="1">Multi-pass membrane protein</topology>
    </subcellularLocation>
</comment>
<comment type="similarity">
    <text evidence="2">Belongs to the major facilitator superfamily.</text>
</comment>
<dbReference type="RefSeq" id="WP_259868432.1">
    <property type="nucleotide sequence ID" value="NZ_JAMQJZ010000004.1"/>
</dbReference>
<keyword evidence="7 8" id="KW-0472">Membrane</keyword>
<feature type="transmembrane region" description="Helical" evidence="8">
    <location>
        <begin position="210"/>
        <end position="233"/>
    </location>
</feature>
<reference evidence="10" key="1">
    <citation type="submission" date="2022-06" db="EMBL/GenBank/DDBJ databases">
        <title>Aquibacillus sp. a new bacterium isolated from soil saline samples.</title>
        <authorList>
            <person name="Galisteo C."/>
            <person name="De La Haba R."/>
            <person name="Sanchez-Porro C."/>
            <person name="Ventosa A."/>
        </authorList>
    </citation>
    <scope>NUCLEOTIDE SEQUENCE</scope>
    <source>
        <strain evidence="10">JCM 12387</strain>
    </source>
</reference>
<keyword evidence="5 8" id="KW-0812">Transmembrane</keyword>
<dbReference type="Gene3D" id="1.20.1250.20">
    <property type="entry name" value="MFS general substrate transporter like domains"/>
    <property type="match status" value="1"/>
</dbReference>
<dbReference type="Proteomes" id="UP001145072">
    <property type="component" value="Unassembled WGS sequence"/>
</dbReference>
<evidence type="ECO:0000256" key="7">
    <source>
        <dbReference type="ARBA" id="ARBA00023136"/>
    </source>
</evidence>
<dbReference type="InterPro" id="IPR020846">
    <property type="entry name" value="MFS_dom"/>
</dbReference>
<feature type="transmembrane region" description="Helical" evidence="8">
    <location>
        <begin position="101"/>
        <end position="119"/>
    </location>
</feature>
<feature type="transmembrane region" description="Helical" evidence="8">
    <location>
        <begin position="296"/>
        <end position="318"/>
    </location>
</feature>
<dbReference type="PANTHER" id="PTHR43271:SF2">
    <property type="entry name" value="BLL2771 PROTEIN"/>
    <property type="match status" value="1"/>
</dbReference>
<accession>A0A9X4AJ97</accession>